<dbReference type="InterPro" id="IPR003342">
    <property type="entry name" value="ArnT-like_N"/>
</dbReference>
<dbReference type="EMBL" id="MRCX01000099">
    <property type="protein sequence ID" value="RKK72386.1"/>
    <property type="molecule type" value="Genomic_DNA"/>
</dbReference>
<feature type="domain" description="MIR" evidence="17">
    <location>
        <begin position="431"/>
        <end position="490"/>
    </location>
</feature>
<evidence type="ECO:0000256" key="10">
    <source>
        <dbReference type="ARBA" id="ARBA00022989"/>
    </source>
</evidence>
<feature type="transmembrane region" description="Helical" evidence="15">
    <location>
        <begin position="701"/>
        <end position="718"/>
    </location>
</feature>
<dbReference type="EC" id="2.4.1.109" evidence="4 15"/>
<feature type="transmembrane region" description="Helical" evidence="15">
    <location>
        <begin position="187"/>
        <end position="204"/>
    </location>
</feature>
<feature type="transmembrane region" description="Helical" evidence="15">
    <location>
        <begin position="158"/>
        <end position="180"/>
    </location>
</feature>
<evidence type="ECO:0000256" key="11">
    <source>
        <dbReference type="ARBA" id="ARBA00023136"/>
    </source>
</evidence>
<dbReference type="CDD" id="cd23283">
    <property type="entry name" value="beta-trefoil_MIR_PMT1-like"/>
    <property type="match status" value="1"/>
</dbReference>
<evidence type="ECO:0000313" key="19">
    <source>
        <dbReference type="Proteomes" id="UP000285084"/>
    </source>
</evidence>
<dbReference type="PANTHER" id="PTHR10050:SF50">
    <property type="entry name" value="DOLICHYL-PHOSPHATE-MANNOSE--PROTEIN MANNOSYLTRANSFERASE 1-RELATED"/>
    <property type="match status" value="1"/>
</dbReference>
<dbReference type="VEuPathDB" id="FungiDB:FOXG_03668"/>
<evidence type="ECO:0000256" key="4">
    <source>
        <dbReference type="ARBA" id="ARBA00012839"/>
    </source>
</evidence>
<evidence type="ECO:0000256" key="14">
    <source>
        <dbReference type="ARBA" id="ARBA00045102"/>
    </source>
</evidence>
<dbReference type="VEuPathDB" id="FungiDB:FOIG_11949"/>
<evidence type="ECO:0000256" key="8">
    <source>
        <dbReference type="ARBA" id="ARBA00022737"/>
    </source>
</evidence>
<dbReference type="Pfam" id="PF16192">
    <property type="entry name" value="PMT_4TMC"/>
    <property type="match status" value="1"/>
</dbReference>
<name>A0A420MWH6_FUSOX</name>
<evidence type="ECO:0000256" key="6">
    <source>
        <dbReference type="ARBA" id="ARBA00022679"/>
    </source>
</evidence>
<feature type="transmembrane region" description="Helical" evidence="15">
    <location>
        <begin position="305"/>
        <end position="325"/>
    </location>
</feature>
<dbReference type="VEuPathDB" id="FungiDB:HZS61_015748"/>
<keyword evidence="12" id="KW-0325">Glycoprotein</keyword>
<evidence type="ECO:0000313" key="18">
    <source>
        <dbReference type="EMBL" id="RKK72386.1"/>
    </source>
</evidence>
<dbReference type="InterPro" id="IPR032421">
    <property type="entry name" value="PMT_4TMC"/>
</dbReference>
<dbReference type="Gene3D" id="2.80.10.50">
    <property type="match status" value="1"/>
</dbReference>
<dbReference type="VEuPathDB" id="FungiDB:FOMG_13152"/>
<feature type="transmembrane region" description="Helical" evidence="15">
    <location>
        <begin position="265"/>
        <end position="285"/>
    </location>
</feature>
<feature type="transmembrane region" description="Helical" evidence="15">
    <location>
        <begin position="630"/>
        <end position="651"/>
    </location>
</feature>
<dbReference type="SMART" id="SM00472">
    <property type="entry name" value="MIR"/>
    <property type="match status" value="3"/>
</dbReference>
<feature type="region of interest" description="Disordered" evidence="16">
    <location>
        <begin position="1"/>
        <end position="56"/>
    </location>
</feature>
<evidence type="ECO:0000256" key="15">
    <source>
        <dbReference type="RuleBase" id="RU367007"/>
    </source>
</evidence>
<keyword evidence="7 15" id="KW-0812">Transmembrane</keyword>
<dbReference type="GO" id="GO:0031502">
    <property type="term" value="C:dolichyl-phosphate-mannose-protein mannosyltransferase complex"/>
    <property type="evidence" value="ECO:0007669"/>
    <property type="project" value="UniProtKB-ARBA"/>
</dbReference>
<keyword evidence="6 15" id="KW-0808">Transferase</keyword>
<evidence type="ECO:0000256" key="9">
    <source>
        <dbReference type="ARBA" id="ARBA00022824"/>
    </source>
</evidence>
<dbReference type="GO" id="GO:0004169">
    <property type="term" value="F:dolichyl-phosphate-mannose-protein mannosyltransferase activity"/>
    <property type="evidence" value="ECO:0007669"/>
    <property type="project" value="UniProtKB-UniRule"/>
</dbReference>
<dbReference type="VEuPathDB" id="FungiDB:FOC4_g10007263"/>
<feature type="domain" description="MIR" evidence="17">
    <location>
        <begin position="354"/>
        <end position="408"/>
    </location>
</feature>
<comment type="similarity">
    <text evidence="3 15">Belongs to the glycosyltransferase 39 family.</text>
</comment>
<evidence type="ECO:0000256" key="5">
    <source>
        <dbReference type="ARBA" id="ARBA00022676"/>
    </source>
</evidence>
<evidence type="ECO:0000256" key="13">
    <source>
        <dbReference type="ARBA" id="ARBA00045085"/>
    </source>
</evidence>
<protein>
    <recommendedName>
        <fullName evidence="4 15">Dolichyl-phosphate-mannose--protein mannosyltransferase</fullName>
        <ecNumber evidence="4 15">2.4.1.109</ecNumber>
    </recommendedName>
</protein>
<dbReference type="VEuPathDB" id="FungiDB:FOZG_08307"/>
<keyword evidence="5 15" id="KW-0328">Glycosyltransferase</keyword>
<evidence type="ECO:0000256" key="12">
    <source>
        <dbReference type="ARBA" id="ARBA00023180"/>
    </source>
</evidence>
<dbReference type="Pfam" id="PF02815">
    <property type="entry name" value="MIR"/>
    <property type="match status" value="1"/>
</dbReference>
<dbReference type="InterPro" id="IPR016093">
    <property type="entry name" value="MIR_motif"/>
</dbReference>
<sequence>MARTRGKSPQPPVKVPTPVTEKQQPFAAPPPPQPQTTAVTTKSKSKNKNTKNTSYQSDGVEDNDVFLLPLSDYWVALALILVATIVRVYKIYQPTSVVFDEVHFGGFATKYIKGKFFMDVHPPLAKMLIALTGWLAGFDGSFDFKEIGKDYIEPGVPYVAMRMFPAICGILLVPCMFFTLKAVGCRTMTATMGAGLIIFENGLLTQARLILLDSPLVAATAFTVLAFSCFTNQHELGPSKAFQLSWWFWLVLTGLGLGITVSIKWVGLFTIAWVGSLTLLQLWVLLGDNKNVSMRLFTKHFMARVFCLIIIPLTFYMAMFAIHFVCLKNPGDGDGFMSSEFQATLNNKRMKDVPADVIMGSRVTIRHVNTQGGYLHSHPLMYPTGSKQQQITLYPHKDDNNVWLFENQTQPLGIDGQPINGTKAWDALPEPQYITDGTVLRLYHGPTHRRLHSHDVRPPITEADWQNEVSAYGYEGFEGDANDFFRVEIVKKKTYGSVAKERLRTIESKFRLVHVMTGCVLFSHKVKLPDWASEQQEVTCARGGTLPNSLWYIEGNSHPQLQGDVEKVNYRNPGFFGKFWELQKVMWRTNAGLTDSHAWDSRPESWPILRRGINFWGRQHKQVYLLGNPIIWWSSSVAVAIWVVFKAIAVLRWQRSCNDYANTTFKRFDYEIGTSVLGWALHYFPFYLMKRQLFLHHYFPALYFAIIALCQLFDYATARIPGAGARDTALINRIATVSFLVLSTAVFMLYSPLAYGSPWTKADCKRMKLFNSWDFDCNTFYDSYDKYSEVPSISSSVVPTTSAAKNVEPKQEEAPVSQKQEEAVISGAPPAPDQAQVEHRVVAKEEKVEYRDQDGNLLDPEEVKALEGKVEFKTKYETKTRVVDEQGNEVQEPVEGWDQNLAGVAPPHPDVEGVNSETVQGKDEGAAAPQDVAASKDGEKEAEEAKAKPASENQQDATIKEEL</sequence>
<dbReference type="VEuPathDB" id="FungiDB:FOC1_g10008505"/>
<gene>
    <name evidence="18" type="ORF">BFJ69_g10192</name>
</gene>
<evidence type="ECO:0000256" key="7">
    <source>
        <dbReference type="ARBA" id="ARBA00022692"/>
    </source>
</evidence>
<keyword evidence="9 15" id="KW-0256">Endoplasmic reticulum</keyword>
<comment type="catalytic activity">
    <reaction evidence="13 15">
        <text>a di-trans,poly-cis-dolichyl beta-D-mannosyl phosphate + L-threonyl-[protein] = 3-O-(alpha-D-mannosyl)-L-threonyl-[protein] + a di-trans,poly-cis-dolichyl phosphate + H(+)</text>
        <dbReference type="Rhea" id="RHEA:53396"/>
        <dbReference type="Rhea" id="RHEA-COMP:11060"/>
        <dbReference type="Rhea" id="RHEA-COMP:13547"/>
        <dbReference type="Rhea" id="RHEA-COMP:19498"/>
        <dbReference type="Rhea" id="RHEA-COMP:19501"/>
        <dbReference type="ChEBI" id="CHEBI:15378"/>
        <dbReference type="ChEBI" id="CHEBI:30013"/>
        <dbReference type="ChEBI" id="CHEBI:57683"/>
        <dbReference type="ChEBI" id="CHEBI:58211"/>
        <dbReference type="ChEBI" id="CHEBI:137323"/>
        <dbReference type="EC" id="2.4.1.109"/>
    </reaction>
</comment>
<feature type="compositionally biased region" description="Low complexity" evidence="16">
    <location>
        <begin position="16"/>
        <end position="26"/>
    </location>
</feature>
<dbReference type="SUPFAM" id="SSF82109">
    <property type="entry name" value="MIR domain"/>
    <property type="match status" value="1"/>
</dbReference>
<comment type="caution">
    <text evidence="18">The sequence shown here is derived from an EMBL/GenBank/DDBJ whole genome shotgun (WGS) entry which is preliminary data.</text>
</comment>
<evidence type="ECO:0000256" key="3">
    <source>
        <dbReference type="ARBA" id="ARBA00007222"/>
    </source>
</evidence>
<dbReference type="InterPro" id="IPR036300">
    <property type="entry name" value="MIR_dom_sf"/>
</dbReference>
<feature type="transmembrane region" description="Helical" evidence="15">
    <location>
        <begin position="210"/>
        <end position="230"/>
    </location>
</feature>
<proteinExistence type="inferred from homology"/>
<dbReference type="UniPathway" id="UPA00378"/>
<dbReference type="PROSITE" id="PS50919">
    <property type="entry name" value="MIR"/>
    <property type="match status" value="3"/>
</dbReference>
<feature type="compositionally biased region" description="Basic and acidic residues" evidence="16">
    <location>
        <begin position="934"/>
        <end position="949"/>
    </location>
</feature>
<feature type="transmembrane region" description="Helical" evidence="15">
    <location>
        <begin position="730"/>
        <end position="750"/>
    </location>
</feature>
<evidence type="ECO:0000259" key="17">
    <source>
        <dbReference type="PROSITE" id="PS50919"/>
    </source>
</evidence>
<dbReference type="FunFam" id="2.80.10.50:FF:000034">
    <property type="entry name" value="Dolichyl-phosphate-mannose-protein mannosyltransferase 1"/>
    <property type="match status" value="1"/>
</dbReference>
<feature type="transmembrane region" description="Helical" evidence="15">
    <location>
        <begin position="120"/>
        <end position="138"/>
    </location>
</feature>
<keyword evidence="8" id="KW-0677">Repeat</keyword>
<dbReference type="AlphaFoldDB" id="A0A420MWH6"/>
<comment type="subcellular location">
    <subcellularLocation>
        <location evidence="1 15">Endoplasmic reticulum membrane</location>
        <topology evidence="1 15">Multi-pass membrane protein</topology>
    </subcellularLocation>
</comment>
<keyword evidence="11 15" id="KW-0472">Membrane</keyword>
<evidence type="ECO:0000256" key="16">
    <source>
        <dbReference type="SAM" id="MobiDB-lite"/>
    </source>
</evidence>
<feature type="transmembrane region" description="Helical" evidence="15">
    <location>
        <begin position="242"/>
        <end position="259"/>
    </location>
</feature>
<keyword evidence="10 15" id="KW-1133">Transmembrane helix</keyword>
<feature type="domain" description="MIR" evidence="17">
    <location>
        <begin position="500"/>
        <end position="556"/>
    </location>
</feature>
<organism evidence="18 19">
    <name type="scientific">Fusarium oxysporum</name>
    <name type="common">Fusarium vascular wilt</name>
    <dbReference type="NCBI Taxonomy" id="5507"/>
    <lineage>
        <taxon>Eukaryota</taxon>
        <taxon>Fungi</taxon>
        <taxon>Dikarya</taxon>
        <taxon>Ascomycota</taxon>
        <taxon>Pezizomycotina</taxon>
        <taxon>Sordariomycetes</taxon>
        <taxon>Hypocreomycetidae</taxon>
        <taxon>Hypocreales</taxon>
        <taxon>Nectriaceae</taxon>
        <taxon>Fusarium</taxon>
        <taxon>Fusarium oxysporum species complex</taxon>
    </lineage>
</organism>
<dbReference type="Pfam" id="PF02366">
    <property type="entry name" value="PMT"/>
    <property type="match status" value="1"/>
</dbReference>
<evidence type="ECO:0000256" key="1">
    <source>
        <dbReference type="ARBA" id="ARBA00004477"/>
    </source>
</evidence>
<reference evidence="18 19" key="1">
    <citation type="journal article" date="2018" name="Sci. Rep.">
        <title>Characterisation of pathogen-specific regions and novel effector candidates in Fusarium oxysporum f. sp. cepae.</title>
        <authorList>
            <person name="Armitage A.D."/>
            <person name="Taylor A."/>
            <person name="Sobczyk M.K."/>
            <person name="Baxter L."/>
            <person name="Greenfield B.P."/>
            <person name="Bates H.J."/>
            <person name="Wilson F."/>
            <person name="Jackson A.C."/>
            <person name="Ott S."/>
            <person name="Harrison R.J."/>
            <person name="Clarkson J.P."/>
        </authorList>
    </citation>
    <scope>NUCLEOTIDE SEQUENCE [LARGE SCALE GENOMIC DNA]</scope>
    <source>
        <strain evidence="18 19">Fo_A13</strain>
    </source>
</reference>
<comment type="catalytic activity">
    <reaction evidence="14 15">
        <text>a di-trans,poly-cis-dolichyl beta-D-mannosyl phosphate + L-seryl-[protein] = 3-O-(alpha-D-mannosyl)-L-seryl-[protein] + a di-trans,poly-cis-dolichyl phosphate + H(+)</text>
        <dbReference type="Rhea" id="RHEA:17377"/>
        <dbReference type="Rhea" id="RHEA-COMP:9863"/>
        <dbReference type="Rhea" id="RHEA-COMP:13546"/>
        <dbReference type="Rhea" id="RHEA-COMP:19498"/>
        <dbReference type="Rhea" id="RHEA-COMP:19501"/>
        <dbReference type="ChEBI" id="CHEBI:15378"/>
        <dbReference type="ChEBI" id="CHEBI:29999"/>
        <dbReference type="ChEBI" id="CHEBI:57683"/>
        <dbReference type="ChEBI" id="CHEBI:58211"/>
        <dbReference type="ChEBI" id="CHEBI:137321"/>
        <dbReference type="EC" id="2.4.1.109"/>
    </reaction>
</comment>
<dbReference type="PANTHER" id="PTHR10050">
    <property type="entry name" value="DOLICHYL-PHOSPHATE-MANNOSE--PROTEIN MANNOSYLTRANSFERASE"/>
    <property type="match status" value="1"/>
</dbReference>
<dbReference type="Proteomes" id="UP000285084">
    <property type="component" value="Unassembled WGS sequence"/>
</dbReference>
<comment type="function">
    <text evidence="15">Transfers mannose from Dol-P-mannose to Ser or Thr residues on proteins.</text>
</comment>
<comment type="pathway">
    <text evidence="2 15">Protein modification; protein glycosylation.</text>
</comment>
<accession>A0A420MWH6</accession>
<dbReference type="InterPro" id="IPR027005">
    <property type="entry name" value="PMT-like"/>
</dbReference>
<feature type="transmembrane region" description="Helical" evidence="15">
    <location>
        <begin position="672"/>
        <end position="689"/>
    </location>
</feature>
<feature type="region of interest" description="Disordered" evidence="16">
    <location>
        <begin position="801"/>
        <end position="821"/>
    </location>
</feature>
<feature type="region of interest" description="Disordered" evidence="16">
    <location>
        <begin position="878"/>
        <end position="963"/>
    </location>
</feature>
<evidence type="ECO:0000256" key="2">
    <source>
        <dbReference type="ARBA" id="ARBA00004922"/>
    </source>
</evidence>